<gene>
    <name evidence="7" type="ORF">ASZ78_002545</name>
</gene>
<feature type="domain" description="HSF-type DNA-binding" evidence="6">
    <location>
        <begin position="184"/>
        <end position="243"/>
    </location>
</feature>
<sequence>MNSFVDQLNKYGFTKVTWLTVPPRVLAEEEVTAACRKASASIGSHTNRLSHNSPGRDGGSIKRSHGSKQDGNGNKCSDFIFLLCTFPATSELPLLSKRARETASAADLEELVGSSGSASTKHAGWDQAPDGPAAGTAIAQEHDSPTFTEEEETKSSSLSSSEECDEQASDFSSLNIPQELCLLHRSDRVKSIWWALVGNCIVIKEELFTIQILAKEAPVRAFGHTSMNSFVGQLNKYGFAKVTWLTVPPRVSG</sequence>
<accession>A0A226N1G8</accession>
<dbReference type="SUPFAM" id="SSF46785">
    <property type="entry name" value="Winged helix' DNA-binding domain"/>
    <property type="match status" value="1"/>
</dbReference>
<keyword evidence="8" id="KW-1185">Reference proteome</keyword>
<dbReference type="EMBL" id="MCFN01000280">
    <property type="protein sequence ID" value="OXB61308.1"/>
    <property type="molecule type" value="Genomic_DNA"/>
</dbReference>
<feature type="compositionally biased region" description="Polar residues" evidence="5">
    <location>
        <begin position="42"/>
        <end position="53"/>
    </location>
</feature>
<evidence type="ECO:0000256" key="4">
    <source>
        <dbReference type="ARBA" id="ARBA00023242"/>
    </source>
</evidence>
<keyword evidence="4" id="KW-0539">Nucleus</keyword>
<feature type="region of interest" description="Disordered" evidence="5">
    <location>
        <begin position="108"/>
        <end position="162"/>
    </location>
</feature>
<dbReference type="Proteomes" id="UP000198323">
    <property type="component" value="Unassembled WGS sequence"/>
</dbReference>
<dbReference type="Pfam" id="PF00447">
    <property type="entry name" value="HSF_DNA-bind"/>
    <property type="match status" value="1"/>
</dbReference>
<reference evidence="7 8" key="1">
    <citation type="submission" date="2016-07" db="EMBL/GenBank/DDBJ databases">
        <title>Disparate Historic Effective Population Sizes Predicted by Modern Levels of Genome Diversity for the Scaled Quail (Callipepla squamata) and the Northern Bobwhite (Colinus virginianus): Inferences from First and Second Generation Draft Genome Assemblies for Sympatric New World Quail.</title>
        <authorList>
            <person name="Oldeschulte D.L."/>
            <person name="Halley Y.A."/>
            <person name="Bhattarai E.K."/>
            <person name="Brashear W.A."/>
            <person name="Hill J."/>
            <person name="Metz R.P."/>
            <person name="Johnson C.D."/>
            <person name="Rollins D."/>
            <person name="Peterson M.J."/>
            <person name="Bickhart D.M."/>
            <person name="Decker J.E."/>
            <person name="Seabury C.M."/>
        </authorList>
    </citation>
    <scope>NUCLEOTIDE SEQUENCE [LARGE SCALE GENOMIC DNA]</scope>
    <source>
        <strain evidence="7 8">Texas</strain>
        <tissue evidence="7">Leg muscle</tissue>
    </source>
</reference>
<dbReference type="InterPro" id="IPR036390">
    <property type="entry name" value="WH_DNA-bd_sf"/>
</dbReference>
<dbReference type="InterPro" id="IPR000232">
    <property type="entry name" value="HSF_DNA-bd"/>
</dbReference>
<dbReference type="OrthoDB" id="6418155at2759"/>
<dbReference type="AlphaFoldDB" id="A0A226N1G8"/>
<dbReference type="Gene3D" id="1.10.10.10">
    <property type="entry name" value="Winged helix-like DNA-binding domain superfamily/Winged helix DNA-binding domain"/>
    <property type="match status" value="1"/>
</dbReference>
<evidence type="ECO:0000313" key="8">
    <source>
        <dbReference type="Proteomes" id="UP000198323"/>
    </source>
</evidence>
<evidence type="ECO:0000259" key="6">
    <source>
        <dbReference type="Pfam" id="PF00447"/>
    </source>
</evidence>
<comment type="caution">
    <text evidence="7">The sequence shown here is derived from an EMBL/GenBank/DDBJ whole genome shotgun (WGS) entry which is preliminary data.</text>
</comment>
<dbReference type="GO" id="GO:0043565">
    <property type="term" value="F:sequence-specific DNA binding"/>
    <property type="evidence" value="ECO:0007669"/>
    <property type="project" value="InterPro"/>
</dbReference>
<dbReference type="PANTHER" id="PTHR10015:SF336">
    <property type="entry name" value="HEAT SHOCK TRANSCRIPTION FACTOR, Y-LINKED"/>
    <property type="match status" value="1"/>
</dbReference>
<keyword evidence="3" id="KW-0238">DNA-binding</keyword>
<dbReference type="PANTHER" id="PTHR10015">
    <property type="entry name" value="HEAT SHOCK TRANSCRIPTION FACTOR"/>
    <property type="match status" value="1"/>
</dbReference>
<dbReference type="STRING" id="9009.A0A226N1G8"/>
<comment type="similarity">
    <text evidence="2">Belongs to the HSF family.</text>
</comment>
<comment type="subcellular location">
    <subcellularLocation>
        <location evidence="1">Nucleus</location>
    </subcellularLocation>
</comment>
<dbReference type="GO" id="GO:0003700">
    <property type="term" value="F:DNA-binding transcription factor activity"/>
    <property type="evidence" value="ECO:0007669"/>
    <property type="project" value="InterPro"/>
</dbReference>
<feature type="region of interest" description="Disordered" evidence="5">
    <location>
        <begin position="42"/>
        <end position="70"/>
    </location>
</feature>
<evidence type="ECO:0000256" key="1">
    <source>
        <dbReference type="ARBA" id="ARBA00004123"/>
    </source>
</evidence>
<protein>
    <recommendedName>
        <fullName evidence="6">HSF-type DNA-binding domain-containing protein</fullName>
    </recommendedName>
</protein>
<dbReference type="InterPro" id="IPR036388">
    <property type="entry name" value="WH-like_DNA-bd_sf"/>
</dbReference>
<name>A0A226N1G8_CALSU</name>
<dbReference type="GO" id="GO:0005634">
    <property type="term" value="C:nucleus"/>
    <property type="evidence" value="ECO:0007669"/>
    <property type="project" value="UniProtKB-SubCell"/>
</dbReference>
<evidence type="ECO:0000256" key="5">
    <source>
        <dbReference type="SAM" id="MobiDB-lite"/>
    </source>
</evidence>
<proteinExistence type="inferred from homology"/>
<organism evidence="7 8">
    <name type="scientific">Callipepla squamata</name>
    <name type="common">Scaled quail</name>
    <dbReference type="NCBI Taxonomy" id="9009"/>
    <lineage>
        <taxon>Eukaryota</taxon>
        <taxon>Metazoa</taxon>
        <taxon>Chordata</taxon>
        <taxon>Craniata</taxon>
        <taxon>Vertebrata</taxon>
        <taxon>Euteleostomi</taxon>
        <taxon>Archelosauria</taxon>
        <taxon>Archosauria</taxon>
        <taxon>Dinosauria</taxon>
        <taxon>Saurischia</taxon>
        <taxon>Theropoda</taxon>
        <taxon>Coelurosauria</taxon>
        <taxon>Aves</taxon>
        <taxon>Neognathae</taxon>
        <taxon>Galloanserae</taxon>
        <taxon>Galliformes</taxon>
        <taxon>Odontophoridae</taxon>
        <taxon>Callipepla</taxon>
    </lineage>
</organism>
<evidence type="ECO:0000313" key="7">
    <source>
        <dbReference type="EMBL" id="OXB61308.1"/>
    </source>
</evidence>
<evidence type="ECO:0000256" key="2">
    <source>
        <dbReference type="ARBA" id="ARBA00006403"/>
    </source>
</evidence>
<evidence type="ECO:0000256" key="3">
    <source>
        <dbReference type="ARBA" id="ARBA00023125"/>
    </source>
</evidence>